<feature type="domain" description="Aldehyde dehydrogenase" evidence="8">
    <location>
        <begin position="27"/>
        <end position="441"/>
    </location>
</feature>
<dbReference type="RefSeq" id="WP_060148197.1">
    <property type="nucleotide sequence ID" value="NZ_LPGD01000013.1"/>
</dbReference>
<dbReference type="Pfam" id="PF00171">
    <property type="entry name" value="Aldedh"/>
    <property type="match status" value="1"/>
</dbReference>
<dbReference type="CDD" id="cd07133">
    <property type="entry name" value="ALDH_CALDH_CalB"/>
    <property type="match status" value="1"/>
</dbReference>
<reference evidence="9 10" key="1">
    <citation type="submission" date="2015-11" db="EMBL/GenBank/DDBJ databases">
        <title>Expanding the genomic diversity of Burkholderia species for the development of highly accurate diagnostics.</title>
        <authorList>
            <person name="Sahl J."/>
            <person name="Keim P."/>
            <person name="Wagner D."/>
        </authorList>
    </citation>
    <scope>NUCLEOTIDE SEQUENCE [LARGE SCALE GENOMIC DNA]</scope>
    <source>
        <strain evidence="9 10">MSMB1960WGS</strain>
    </source>
</reference>
<accession>A0A108LHI7</accession>
<dbReference type="InterPro" id="IPR016162">
    <property type="entry name" value="Ald_DH_N"/>
</dbReference>
<dbReference type="InterPro" id="IPR015590">
    <property type="entry name" value="Aldehyde_DH_dom"/>
</dbReference>
<dbReference type="GO" id="GO:0005737">
    <property type="term" value="C:cytoplasm"/>
    <property type="evidence" value="ECO:0007669"/>
    <property type="project" value="TreeGrafter"/>
</dbReference>
<dbReference type="EMBL" id="LPHB01000076">
    <property type="protein sequence ID" value="KWA54618.1"/>
    <property type="molecule type" value="Genomic_DNA"/>
</dbReference>
<evidence type="ECO:0000313" key="10">
    <source>
        <dbReference type="Proteomes" id="UP000068603"/>
    </source>
</evidence>
<dbReference type="PANTHER" id="PTHR43570">
    <property type="entry name" value="ALDEHYDE DEHYDROGENASE"/>
    <property type="match status" value="1"/>
</dbReference>
<dbReference type="GO" id="GO:0006081">
    <property type="term" value="P:aldehyde metabolic process"/>
    <property type="evidence" value="ECO:0007669"/>
    <property type="project" value="InterPro"/>
</dbReference>
<evidence type="ECO:0000256" key="5">
    <source>
        <dbReference type="PIRSR" id="PIRSR036492-1"/>
    </source>
</evidence>
<evidence type="ECO:0000256" key="1">
    <source>
        <dbReference type="ARBA" id="ARBA00009986"/>
    </source>
</evidence>
<dbReference type="SUPFAM" id="SSF53720">
    <property type="entry name" value="ALDH-like"/>
    <property type="match status" value="1"/>
</dbReference>
<evidence type="ECO:0000313" key="9">
    <source>
        <dbReference type="EMBL" id="KWA54618.1"/>
    </source>
</evidence>
<dbReference type="PROSITE" id="PS00687">
    <property type="entry name" value="ALDEHYDE_DEHYDR_GLU"/>
    <property type="match status" value="1"/>
</dbReference>
<keyword evidence="2 4" id="KW-0560">Oxidoreductase</keyword>
<feature type="active site" evidence="5">
    <location>
        <position position="250"/>
    </location>
</feature>
<dbReference type="GO" id="GO:0004029">
    <property type="term" value="F:aldehyde dehydrogenase (NAD+) activity"/>
    <property type="evidence" value="ECO:0007669"/>
    <property type="project" value="TreeGrafter"/>
</dbReference>
<dbReference type="Gene3D" id="3.40.309.10">
    <property type="entry name" value="Aldehyde Dehydrogenase, Chain A, domain 2"/>
    <property type="match status" value="1"/>
</dbReference>
<dbReference type="PROSITE" id="PS00070">
    <property type="entry name" value="ALDEHYDE_DEHYDR_CYS"/>
    <property type="match status" value="1"/>
</dbReference>
<dbReference type="PANTHER" id="PTHR43570:SF20">
    <property type="entry name" value="ALDEHYDE DEHYDROGENASE ALDX-RELATED"/>
    <property type="match status" value="1"/>
</dbReference>
<dbReference type="InterPro" id="IPR016163">
    <property type="entry name" value="Ald_DH_C"/>
</dbReference>
<evidence type="ECO:0000256" key="7">
    <source>
        <dbReference type="RuleBase" id="RU003345"/>
    </source>
</evidence>
<dbReference type="STRING" id="1503054.WT74_06205"/>
<dbReference type="AlphaFoldDB" id="A0A108LHI7"/>
<dbReference type="FunFam" id="3.40.605.10:FF:000004">
    <property type="entry name" value="Aldehyde dehydrogenase"/>
    <property type="match status" value="1"/>
</dbReference>
<evidence type="ECO:0000256" key="3">
    <source>
        <dbReference type="ARBA" id="ARBA00023027"/>
    </source>
</evidence>
<protein>
    <recommendedName>
        <fullName evidence="4">Aldehyde dehydrogenase</fullName>
    </recommendedName>
</protein>
<proteinExistence type="inferred from homology"/>
<evidence type="ECO:0000256" key="2">
    <source>
        <dbReference type="ARBA" id="ARBA00023002"/>
    </source>
</evidence>
<keyword evidence="3" id="KW-0520">NAD</keyword>
<evidence type="ECO:0000259" key="8">
    <source>
        <dbReference type="Pfam" id="PF00171"/>
    </source>
</evidence>
<dbReference type="Gene3D" id="3.40.605.10">
    <property type="entry name" value="Aldehyde Dehydrogenase, Chain A, domain 1"/>
    <property type="match status" value="1"/>
</dbReference>
<comment type="caution">
    <text evidence="9">The sequence shown here is derived from an EMBL/GenBank/DDBJ whole genome shotgun (WGS) entry which is preliminary data.</text>
</comment>
<comment type="similarity">
    <text evidence="1 4 7">Belongs to the aldehyde dehydrogenase family.</text>
</comment>
<evidence type="ECO:0000256" key="4">
    <source>
        <dbReference type="PIRNR" id="PIRNR036492"/>
    </source>
</evidence>
<evidence type="ECO:0000256" key="6">
    <source>
        <dbReference type="PROSITE-ProRule" id="PRU10007"/>
    </source>
</evidence>
<organism evidence="9">
    <name type="scientific">Burkholderia stagnalis</name>
    <dbReference type="NCBI Taxonomy" id="1503054"/>
    <lineage>
        <taxon>Bacteria</taxon>
        <taxon>Pseudomonadati</taxon>
        <taxon>Pseudomonadota</taxon>
        <taxon>Betaproteobacteria</taxon>
        <taxon>Burkholderiales</taxon>
        <taxon>Burkholderiaceae</taxon>
        <taxon>Burkholderia</taxon>
        <taxon>Burkholderia cepacia complex</taxon>
    </lineage>
</organism>
<dbReference type="InterPro" id="IPR016161">
    <property type="entry name" value="Ald_DH/histidinol_DH"/>
</dbReference>
<feature type="active site" evidence="5 6">
    <location>
        <position position="216"/>
    </location>
</feature>
<sequence>MLQGYPSALVASFERQRRAFAQEPYPALATRLSRLDRLAAWLDAHETDIVRAIDADFQGRSAHETRLAEVFIVRAGIRHARRHLKQWMRTQRVSTALHFRPGHNRLMPQPLGVAGIIAPWNYPLQLSLGPALAALAAGNRVLIKPSELTPALSDLLASMARETFSPDELDVAIGDVELGKAFASLPFDHLFFTGSTQVGRAVAQAAAANLTPVTLELGGKSPAILDTSCNVAVAAKRIAFGKLLNAGQTCVAPDYLLVPARTAEHTASHLAQAIAQLYPKLVGNPDYTAIISARHRARLAEMVGEARAAGARVIEVNPAGETVDAASRKLAPTLVIGAPADSRLMREEIFGPVLPIVEYANPDDALAYVQRQARPLALYWFGNDASRCDRALRETVSGGVTINDCLWHLTQENQPFGGVGPSGMGAYHGKWGFDTFSKLKPVFHQARWNGAGLFHPPYGRTFNLLLRVLSRIA</sequence>
<dbReference type="InterPro" id="IPR012394">
    <property type="entry name" value="Aldehyde_DH_NAD(P)"/>
</dbReference>
<gene>
    <name evidence="9" type="ORF">WT44_28815</name>
</gene>
<dbReference type="Proteomes" id="UP000068603">
    <property type="component" value="Unassembled WGS sequence"/>
</dbReference>
<name>A0A108LHI7_9BURK</name>
<dbReference type="InterPro" id="IPR016160">
    <property type="entry name" value="Ald_DH_CS_CYS"/>
</dbReference>
<dbReference type="InterPro" id="IPR029510">
    <property type="entry name" value="Ald_DH_CS_GLU"/>
</dbReference>
<dbReference type="PIRSF" id="PIRSF036492">
    <property type="entry name" value="ALDH"/>
    <property type="match status" value="1"/>
</dbReference>